<organism evidence="1 2">
    <name type="scientific">Daphnia magna</name>
    <dbReference type="NCBI Taxonomy" id="35525"/>
    <lineage>
        <taxon>Eukaryota</taxon>
        <taxon>Metazoa</taxon>
        <taxon>Ecdysozoa</taxon>
        <taxon>Arthropoda</taxon>
        <taxon>Crustacea</taxon>
        <taxon>Branchiopoda</taxon>
        <taxon>Diplostraca</taxon>
        <taxon>Cladocera</taxon>
        <taxon>Anomopoda</taxon>
        <taxon>Daphniidae</taxon>
        <taxon>Daphnia</taxon>
    </lineage>
</organism>
<keyword evidence="2" id="KW-1185">Reference proteome</keyword>
<comment type="caution">
    <text evidence="1">The sequence shown here is derived from an EMBL/GenBank/DDBJ whole genome shotgun (WGS) entry which is preliminary data.</text>
</comment>
<proteinExistence type="predicted"/>
<gene>
    <name evidence="1" type="ORF">OUZ56_011450</name>
</gene>
<accession>A0ABQ9Z0D5</accession>
<protein>
    <submittedName>
        <fullName evidence="1">Uncharacterized protein</fullName>
    </submittedName>
</protein>
<reference evidence="1 2" key="1">
    <citation type="journal article" date="2023" name="Nucleic Acids Res.">
        <title>The hologenome of Daphnia magna reveals possible DNA methylation and microbiome-mediated evolution of the host genome.</title>
        <authorList>
            <person name="Chaturvedi A."/>
            <person name="Li X."/>
            <person name="Dhandapani V."/>
            <person name="Marshall H."/>
            <person name="Kissane S."/>
            <person name="Cuenca-Cambronero M."/>
            <person name="Asole G."/>
            <person name="Calvet F."/>
            <person name="Ruiz-Romero M."/>
            <person name="Marangio P."/>
            <person name="Guigo R."/>
            <person name="Rago D."/>
            <person name="Mirbahai L."/>
            <person name="Eastwood N."/>
            <person name="Colbourne J.K."/>
            <person name="Zhou J."/>
            <person name="Mallon E."/>
            <person name="Orsini L."/>
        </authorList>
    </citation>
    <scope>NUCLEOTIDE SEQUENCE [LARGE SCALE GENOMIC DNA]</scope>
    <source>
        <strain evidence="1">LRV0_1</strain>
    </source>
</reference>
<sequence length="70" mass="7873">MKQNVYAEGQRLTTDSELTSNKHILHGRLSLVHTYDNNLTPNYQRNSYDDTSAATLKIHIGDIDNGISLV</sequence>
<evidence type="ECO:0000313" key="2">
    <source>
        <dbReference type="Proteomes" id="UP001234178"/>
    </source>
</evidence>
<name>A0ABQ9Z0D5_9CRUS</name>
<evidence type="ECO:0000313" key="1">
    <source>
        <dbReference type="EMBL" id="KAK4006296.1"/>
    </source>
</evidence>
<dbReference type="Proteomes" id="UP001234178">
    <property type="component" value="Unassembled WGS sequence"/>
</dbReference>
<dbReference type="EMBL" id="JAOYFB010000002">
    <property type="protein sequence ID" value="KAK4006296.1"/>
    <property type="molecule type" value="Genomic_DNA"/>
</dbReference>